<keyword evidence="3" id="KW-0808">Transferase</keyword>
<dbReference type="EC" id="2.7.10.2" evidence="2"/>
<dbReference type="CDD" id="cd05387">
    <property type="entry name" value="BY-kinase"/>
    <property type="match status" value="1"/>
</dbReference>
<evidence type="ECO:0000256" key="3">
    <source>
        <dbReference type="ARBA" id="ARBA00022679"/>
    </source>
</evidence>
<evidence type="ECO:0000256" key="4">
    <source>
        <dbReference type="ARBA" id="ARBA00022741"/>
    </source>
</evidence>
<dbReference type="PANTHER" id="PTHR32309:SF13">
    <property type="entry name" value="FERRIC ENTEROBACTIN TRANSPORT PROTEIN FEPE"/>
    <property type="match status" value="1"/>
</dbReference>
<keyword evidence="7" id="KW-0829">Tyrosine-protein kinase</keyword>
<evidence type="ECO:0000313" key="13">
    <source>
        <dbReference type="Proteomes" id="UP000249557"/>
    </source>
</evidence>
<evidence type="ECO:0000256" key="8">
    <source>
        <dbReference type="ARBA" id="ARBA00051245"/>
    </source>
</evidence>
<evidence type="ECO:0000259" key="11">
    <source>
        <dbReference type="Pfam" id="PF13614"/>
    </source>
</evidence>
<dbReference type="GO" id="GO:0005524">
    <property type="term" value="F:ATP binding"/>
    <property type="evidence" value="ECO:0007669"/>
    <property type="project" value="UniProtKB-KW"/>
</dbReference>
<dbReference type="PANTHER" id="PTHR32309">
    <property type="entry name" value="TYROSINE-PROTEIN KINASE"/>
    <property type="match status" value="1"/>
</dbReference>
<sequence length="650" mass="71863">MERRKEDRNGRRQEGTPFLDIALATGILWRRRFIMIIITGLILIPSFAYVLMKPDFYASTASLIFENPQSGLGDLQGASLKAFDDPSISSQLGALLSSQLARRTVAAVNEGKELNVEEKTVDFLSRLTAEKKPKTNVIVLSYEDTDPVASMEYVNKHAQTYIQSMQESRRQQAQDLNAWISDQVSVLKQDIQKKSEAVQKYKADAGIISGKDSGDLIYQQISDVSKQLVPIESLKANLSAKSSTASTDQFSSFPIIQSLKAQISLAQQDLTAVSANLGKNHPDVITAKRRMEQANADLQREIVKIQKSEKAELDTVLMQESILRKRLAELNVQAGSIRQKETFLQSLESEELASRSLLENFLKRQEEIKSQISLAQSNVRILSPADMPASASGVQKSALFIALIFFGLLIGAAITIALELFDRGIETPDDARSALKFRFIGALPNSHAPELEAINHRKSLYMDEIKRIYLSLSKRNSAKSIMISSAQEGEGKTISTLSLARYLNGIGQKILIVDADTSSPSLAGKVCIHEGSGLAEYLSGEEPLDNLIQKHKDGFFILQAGNQNTAPVNIMSGKRLQTLIDELTPQFDHILIDTAPVLKNSDAEIISSLVDQVVLVVEKKREKKHTLKKVSEILRQQAKDVPSFILNKCA</sequence>
<organism evidence="12 13">
    <name type="scientific">Micavibrio aeruginosavorus</name>
    <dbReference type="NCBI Taxonomy" id="349221"/>
    <lineage>
        <taxon>Bacteria</taxon>
        <taxon>Pseudomonadati</taxon>
        <taxon>Bdellovibrionota</taxon>
        <taxon>Bdellovibrionia</taxon>
        <taxon>Bdellovibrionales</taxon>
        <taxon>Pseudobdellovibrionaceae</taxon>
        <taxon>Micavibrio</taxon>
    </lineage>
</organism>
<accession>A0A2W5BYT1</accession>
<evidence type="ECO:0000256" key="9">
    <source>
        <dbReference type="SAM" id="Coils"/>
    </source>
</evidence>
<keyword evidence="10" id="KW-0472">Membrane</keyword>
<dbReference type="SUPFAM" id="SSF52540">
    <property type="entry name" value="P-loop containing nucleoside triphosphate hydrolases"/>
    <property type="match status" value="1"/>
</dbReference>
<keyword evidence="9" id="KW-0175">Coiled coil</keyword>
<dbReference type="InterPro" id="IPR005702">
    <property type="entry name" value="Wzc-like_C"/>
</dbReference>
<evidence type="ECO:0000256" key="10">
    <source>
        <dbReference type="SAM" id="Phobius"/>
    </source>
</evidence>
<evidence type="ECO:0000256" key="2">
    <source>
        <dbReference type="ARBA" id="ARBA00011903"/>
    </source>
</evidence>
<feature type="transmembrane region" description="Helical" evidence="10">
    <location>
        <begin position="398"/>
        <end position="418"/>
    </location>
</feature>
<feature type="domain" description="AAA" evidence="11">
    <location>
        <begin position="479"/>
        <end position="629"/>
    </location>
</feature>
<feature type="transmembrane region" description="Helical" evidence="10">
    <location>
        <begin position="33"/>
        <end position="52"/>
    </location>
</feature>
<comment type="caution">
    <text evidence="12">The sequence shown here is derived from an EMBL/GenBank/DDBJ whole genome shotgun (WGS) entry which is preliminary data.</text>
</comment>
<evidence type="ECO:0000313" key="12">
    <source>
        <dbReference type="EMBL" id="PZO88221.1"/>
    </source>
</evidence>
<dbReference type="GO" id="GO:0004715">
    <property type="term" value="F:non-membrane spanning protein tyrosine kinase activity"/>
    <property type="evidence" value="ECO:0007669"/>
    <property type="project" value="UniProtKB-EC"/>
</dbReference>
<feature type="coiled-coil region" evidence="9">
    <location>
        <begin position="256"/>
        <end position="311"/>
    </location>
</feature>
<dbReference type="NCBIfam" id="TIGR01007">
    <property type="entry name" value="eps_fam"/>
    <property type="match status" value="1"/>
</dbReference>
<reference evidence="12 13" key="1">
    <citation type="submission" date="2017-08" db="EMBL/GenBank/DDBJ databases">
        <title>Infants hospitalized years apart are colonized by the same room-sourced microbial strains.</title>
        <authorList>
            <person name="Brooks B."/>
            <person name="Olm M.R."/>
            <person name="Firek B.A."/>
            <person name="Baker R."/>
            <person name="Thomas B.C."/>
            <person name="Morowitz M.J."/>
            <person name="Banfield J.F."/>
        </authorList>
    </citation>
    <scope>NUCLEOTIDE SEQUENCE [LARGE SCALE GENOMIC DNA]</scope>
    <source>
        <strain evidence="12">S2_018_000_R2_104</strain>
    </source>
</reference>
<comment type="similarity">
    <text evidence="1">Belongs to the CpsD/CapB family.</text>
</comment>
<evidence type="ECO:0000256" key="7">
    <source>
        <dbReference type="ARBA" id="ARBA00023137"/>
    </source>
</evidence>
<protein>
    <recommendedName>
        <fullName evidence="2">non-specific protein-tyrosine kinase</fullName>
        <ecNumber evidence="2">2.7.10.2</ecNumber>
    </recommendedName>
</protein>
<dbReference type="InterPro" id="IPR027417">
    <property type="entry name" value="P-loop_NTPase"/>
</dbReference>
<dbReference type="Gene3D" id="3.40.50.300">
    <property type="entry name" value="P-loop containing nucleotide triphosphate hydrolases"/>
    <property type="match status" value="1"/>
</dbReference>
<dbReference type="AlphaFoldDB" id="A0A2W5BYT1"/>
<proteinExistence type="inferred from homology"/>
<dbReference type="InterPro" id="IPR050445">
    <property type="entry name" value="Bact_polysacc_biosynth/exp"/>
</dbReference>
<evidence type="ECO:0000256" key="1">
    <source>
        <dbReference type="ARBA" id="ARBA00007316"/>
    </source>
</evidence>
<dbReference type="EMBL" id="QFNK01000024">
    <property type="protein sequence ID" value="PZO88221.1"/>
    <property type="molecule type" value="Genomic_DNA"/>
</dbReference>
<keyword evidence="10" id="KW-1133">Transmembrane helix</keyword>
<name>A0A2W5BYT1_9BACT</name>
<dbReference type="GO" id="GO:0005886">
    <property type="term" value="C:plasma membrane"/>
    <property type="evidence" value="ECO:0007669"/>
    <property type="project" value="TreeGrafter"/>
</dbReference>
<evidence type="ECO:0000256" key="5">
    <source>
        <dbReference type="ARBA" id="ARBA00022777"/>
    </source>
</evidence>
<keyword evidence="6" id="KW-0067">ATP-binding</keyword>
<keyword evidence="4" id="KW-0547">Nucleotide-binding</keyword>
<gene>
    <name evidence="12" type="ORF">DI626_02215</name>
</gene>
<dbReference type="Pfam" id="PF13614">
    <property type="entry name" value="AAA_31"/>
    <property type="match status" value="1"/>
</dbReference>
<dbReference type="InterPro" id="IPR025669">
    <property type="entry name" value="AAA_dom"/>
</dbReference>
<comment type="catalytic activity">
    <reaction evidence="8">
        <text>L-tyrosyl-[protein] + ATP = O-phospho-L-tyrosyl-[protein] + ADP + H(+)</text>
        <dbReference type="Rhea" id="RHEA:10596"/>
        <dbReference type="Rhea" id="RHEA-COMP:10136"/>
        <dbReference type="Rhea" id="RHEA-COMP:20101"/>
        <dbReference type="ChEBI" id="CHEBI:15378"/>
        <dbReference type="ChEBI" id="CHEBI:30616"/>
        <dbReference type="ChEBI" id="CHEBI:46858"/>
        <dbReference type="ChEBI" id="CHEBI:61978"/>
        <dbReference type="ChEBI" id="CHEBI:456216"/>
        <dbReference type="EC" id="2.7.10.2"/>
    </reaction>
</comment>
<dbReference type="Proteomes" id="UP000249557">
    <property type="component" value="Unassembled WGS sequence"/>
</dbReference>
<keyword evidence="10" id="KW-0812">Transmembrane</keyword>
<keyword evidence="5" id="KW-0418">Kinase</keyword>
<evidence type="ECO:0000256" key="6">
    <source>
        <dbReference type="ARBA" id="ARBA00022840"/>
    </source>
</evidence>